<sequence length="363" mass="40596">MKLKALQEKRNEIVNSMKVMTETAENFKVEDFNAKESELVEVENKIKALQKVETLTNIKIEKDGNDMDLRNSILEGKEIKLANEHTTAADGSVIKESYADTIEKKLVNVSPLYQLVRKIVTENPHNIPVQAGKLGKFVKTGELQKYVNQKANWKTVQLGAEKYTNLVTISEELLNDSGYDLEKELIDQLVEALALTLDELIVKGDGTVEGLETFTKENGAKEVVQGAAGVVTVDEVIDLFYALPAPYRQNACWVISDSMAKLLSKLKDGEGRPVLVQSYINGVLENTILGKPVIINEFVAEMTTDNKCMFFTNLNRALVIGLRKDMVIKKDESFLDDSVMIKANTRLDIKKLIDESVAYYVAK</sequence>
<dbReference type="InterPro" id="IPR054612">
    <property type="entry name" value="Phage_capsid-like_C"/>
</dbReference>
<evidence type="ECO:0000313" key="5">
    <source>
        <dbReference type="Proteomes" id="UP000609849"/>
    </source>
</evidence>
<feature type="domain" description="Phage capsid-like C-terminal" evidence="3">
    <location>
        <begin position="92"/>
        <end position="360"/>
    </location>
</feature>
<gene>
    <name evidence="4" type="ORF">H8923_01750</name>
</gene>
<dbReference type="Gene3D" id="3.30.2400.10">
    <property type="entry name" value="Major capsid protein gp5"/>
    <property type="match status" value="1"/>
</dbReference>
<accession>A0ABR7JKL5</accession>
<dbReference type="InterPro" id="IPR024455">
    <property type="entry name" value="Phage_capsid"/>
</dbReference>
<evidence type="ECO:0000256" key="2">
    <source>
        <dbReference type="SAM" id="Coils"/>
    </source>
</evidence>
<feature type="coiled-coil region" evidence="2">
    <location>
        <begin position="3"/>
        <end position="52"/>
    </location>
</feature>
<reference evidence="4 5" key="1">
    <citation type="submission" date="2020-08" db="EMBL/GenBank/DDBJ databases">
        <authorList>
            <person name="Liu C."/>
            <person name="Sun Q."/>
        </authorList>
    </citation>
    <scope>NUCLEOTIDE SEQUENCE [LARGE SCALE GENOMIC DNA]</scope>
    <source>
        <strain evidence="4 5">NSJ-18</strain>
    </source>
</reference>
<comment type="caution">
    <text evidence="4">The sequence shown here is derived from an EMBL/GenBank/DDBJ whole genome shotgun (WGS) entry which is preliminary data.</text>
</comment>
<name>A0ABR7JKL5_9FIRM</name>
<dbReference type="Proteomes" id="UP000609849">
    <property type="component" value="Unassembled WGS sequence"/>
</dbReference>
<evidence type="ECO:0000256" key="1">
    <source>
        <dbReference type="ARBA" id="ARBA00004328"/>
    </source>
</evidence>
<comment type="subcellular location">
    <subcellularLocation>
        <location evidence="1">Virion</location>
    </subcellularLocation>
</comment>
<dbReference type="RefSeq" id="WP_153925216.1">
    <property type="nucleotide sequence ID" value="NZ_JACRWE010000001.1"/>
</dbReference>
<organism evidence="4 5">
    <name type="scientific">Romboutsia faecis</name>
    <dbReference type="NCBI Taxonomy" id="2764597"/>
    <lineage>
        <taxon>Bacteria</taxon>
        <taxon>Bacillati</taxon>
        <taxon>Bacillota</taxon>
        <taxon>Clostridia</taxon>
        <taxon>Peptostreptococcales</taxon>
        <taxon>Peptostreptococcaceae</taxon>
        <taxon>Romboutsia</taxon>
    </lineage>
</organism>
<keyword evidence="5" id="KW-1185">Reference proteome</keyword>
<proteinExistence type="predicted"/>
<dbReference type="Pfam" id="PF05065">
    <property type="entry name" value="Phage_capsid"/>
    <property type="match status" value="1"/>
</dbReference>
<keyword evidence="2" id="KW-0175">Coiled coil</keyword>
<evidence type="ECO:0000313" key="4">
    <source>
        <dbReference type="EMBL" id="MBC5995472.1"/>
    </source>
</evidence>
<dbReference type="Gene3D" id="3.30.2320.10">
    <property type="entry name" value="hypothetical protein PF0899 domain"/>
    <property type="match status" value="1"/>
</dbReference>
<evidence type="ECO:0000259" key="3">
    <source>
        <dbReference type="Pfam" id="PF05065"/>
    </source>
</evidence>
<dbReference type="NCBIfam" id="TIGR01554">
    <property type="entry name" value="major_cap_HK97"/>
    <property type="match status" value="1"/>
</dbReference>
<dbReference type="EMBL" id="JACRWE010000001">
    <property type="protein sequence ID" value="MBC5995472.1"/>
    <property type="molecule type" value="Genomic_DNA"/>
</dbReference>
<protein>
    <submittedName>
        <fullName evidence="4">Phage major capsid protein</fullName>
    </submittedName>
</protein>
<dbReference type="SUPFAM" id="SSF56563">
    <property type="entry name" value="Major capsid protein gp5"/>
    <property type="match status" value="1"/>
</dbReference>